<feature type="signal peptide" evidence="1">
    <location>
        <begin position="1"/>
        <end position="18"/>
    </location>
</feature>
<accession>A0ABW5N731</accession>
<name>A0ABW5N731_9FLAO</name>
<evidence type="ECO:0008006" key="4">
    <source>
        <dbReference type="Google" id="ProtNLM"/>
    </source>
</evidence>
<dbReference type="RefSeq" id="WP_378257180.1">
    <property type="nucleotide sequence ID" value="NZ_JBHSJV010000001.1"/>
</dbReference>
<organism evidence="2 3">
    <name type="scientific">Aquimarina hainanensis</name>
    <dbReference type="NCBI Taxonomy" id="1578017"/>
    <lineage>
        <taxon>Bacteria</taxon>
        <taxon>Pseudomonadati</taxon>
        <taxon>Bacteroidota</taxon>
        <taxon>Flavobacteriia</taxon>
        <taxon>Flavobacteriales</taxon>
        <taxon>Flavobacteriaceae</taxon>
        <taxon>Aquimarina</taxon>
    </lineage>
</organism>
<keyword evidence="1" id="KW-0732">Signal</keyword>
<comment type="caution">
    <text evidence="2">The sequence shown here is derived from an EMBL/GenBank/DDBJ whole genome shotgun (WGS) entry which is preliminary data.</text>
</comment>
<reference evidence="3" key="1">
    <citation type="journal article" date="2019" name="Int. J. Syst. Evol. Microbiol.">
        <title>The Global Catalogue of Microorganisms (GCM) 10K type strain sequencing project: providing services to taxonomists for standard genome sequencing and annotation.</title>
        <authorList>
            <consortium name="The Broad Institute Genomics Platform"/>
            <consortium name="The Broad Institute Genome Sequencing Center for Infectious Disease"/>
            <person name="Wu L."/>
            <person name="Ma J."/>
        </authorList>
    </citation>
    <scope>NUCLEOTIDE SEQUENCE [LARGE SCALE GENOMIC DNA]</scope>
    <source>
        <strain evidence="3">KCTC 42423</strain>
    </source>
</reference>
<evidence type="ECO:0000313" key="3">
    <source>
        <dbReference type="Proteomes" id="UP001597459"/>
    </source>
</evidence>
<sequence length="233" mass="27056">MIKFLPYLLFFTSTVVLAQLPKSLVEPSERVTMFDDYNGSIFTSSSFKDASVIHEKSGTFDTKLRYNIYLDILEYKSQDELYHVTKSPTVHARIDGDYFYYCDFVNQRGLERKGYYVLVQMNENYSIYKKFTLKITEPESASRIMTSTPEPGRLKTIRTYYLEENGVIMELSLDKSEILATLEDHGDALKKYMKSEKIKLKKEEDLIQLVAKYNALKNSEDSSNRSLIVNKSN</sequence>
<keyword evidence="3" id="KW-1185">Reference proteome</keyword>
<gene>
    <name evidence="2" type="ORF">ACFSTE_07950</name>
</gene>
<proteinExistence type="predicted"/>
<evidence type="ECO:0000313" key="2">
    <source>
        <dbReference type="EMBL" id="MFD2590764.1"/>
    </source>
</evidence>
<feature type="chain" id="PRO_5047148553" description="DUF4468 domain-containing protein" evidence="1">
    <location>
        <begin position="19"/>
        <end position="233"/>
    </location>
</feature>
<dbReference type="Proteomes" id="UP001597459">
    <property type="component" value="Unassembled WGS sequence"/>
</dbReference>
<evidence type="ECO:0000256" key="1">
    <source>
        <dbReference type="SAM" id="SignalP"/>
    </source>
</evidence>
<dbReference type="EMBL" id="JBHULX010000004">
    <property type="protein sequence ID" value="MFD2590764.1"/>
    <property type="molecule type" value="Genomic_DNA"/>
</dbReference>
<protein>
    <recommendedName>
        <fullName evidence="4">DUF4468 domain-containing protein</fullName>
    </recommendedName>
</protein>